<name>A0AAW1RT39_9CHLO</name>
<accession>A0AAW1RT39</accession>
<proteinExistence type="predicted"/>
<evidence type="ECO:0000256" key="1">
    <source>
        <dbReference type="SAM" id="SignalP"/>
    </source>
</evidence>
<keyword evidence="1" id="KW-0732">Signal</keyword>
<gene>
    <name evidence="2" type="ORF">WJX81_006768</name>
</gene>
<dbReference type="AlphaFoldDB" id="A0AAW1RT39"/>
<dbReference type="EMBL" id="JALJOU010000024">
    <property type="protein sequence ID" value="KAK9837008.1"/>
    <property type="molecule type" value="Genomic_DNA"/>
</dbReference>
<protein>
    <submittedName>
        <fullName evidence="2">Uncharacterized protein</fullName>
    </submittedName>
</protein>
<feature type="chain" id="PRO_5043844828" evidence="1">
    <location>
        <begin position="36"/>
        <end position="112"/>
    </location>
</feature>
<feature type="signal peptide" evidence="1">
    <location>
        <begin position="1"/>
        <end position="35"/>
    </location>
</feature>
<dbReference type="Proteomes" id="UP001445335">
    <property type="component" value="Unassembled WGS sequence"/>
</dbReference>
<sequence>MVGVICAAGRVGARGEAAALLRLVVLAAPVPQSCAERSATAAEQRRFAEVAVWALQETLDQPLSRNLSSEPQLTAFTLAQWAAGTAGPALQRAAQTEALHARATGVRLPGLS</sequence>
<evidence type="ECO:0000313" key="3">
    <source>
        <dbReference type="Proteomes" id="UP001445335"/>
    </source>
</evidence>
<reference evidence="2 3" key="1">
    <citation type="journal article" date="2024" name="Nat. Commun.">
        <title>Phylogenomics reveals the evolutionary origins of lichenization in chlorophyte algae.</title>
        <authorList>
            <person name="Puginier C."/>
            <person name="Libourel C."/>
            <person name="Otte J."/>
            <person name="Skaloud P."/>
            <person name="Haon M."/>
            <person name="Grisel S."/>
            <person name="Petersen M."/>
            <person name="Berrin J.G."/>
            <person name="Delaux P.M."/>
            <person name="Dal Grande F."/>
            <person name="Keller J."/>
        </authorList>
    </citation>
    <scope>NUCLEOTIDE SEQUENCE [LARGE SCALE GENOMIC DNA]</scope>
    <source>
        <strain evidence="2 3">SAG 245.80</strain>
    </source>
</reference>
<comment type="caution">
    <text evidence="2">The sequence shown here is derived from an EMBL/GenBank/DDBJ whole genome shotgun (WGS) entry which is preliminary data.</text>
</comment>
<organism evidence="2 3">
    <name type="scientific">Elliptochloris bilobata</name>
    <dbReference type="NCBI Taxonomy" id="381761"/>
    <lineage>
        <taxon>Eukaryota</taxon>
        <taxon>Viridiplantae</taxon>
        <taxon>Chlorophyta</taxon>
        <taxon>core chlorophytes</taxon>
        <taxon>Trebouxiophyceae</taxon>
        <taxon>Trebouxiophyceae incertae sedis</taxon>
        <taxon>Elliptochloris clade</taxon>
        <taxon>Elliptochloris</taxon>
    </lineage>
</organism>
<evidence type="ECO:0000313" key="2">
    <source>
        <dbReference type="EMBL" id="KAK9837008.1"/>
    </source>
</evidence>
<keyword evidence="3" id="KW-1185">Reference proteome</keyword>